<organism evidence="3 4">
    <name type="scientific">Discostella pseudostelligera</name>
    <dbReference type="NCBI Taxonomy" id="259834"/>
    <lineage>
        <taxon>Eukaryota</taxon>
        <taxon>Sar</taxon>
        <taxon>Stramenopiles</taxon>
        <taxon>Ochrophyta</taxon>
        <taxon>Bacillariophyta</taxon>
        <taxon>Coscinodiscophyceae</taxon>
        <taxon>Thalassiosirophycidae</taxon>
        <taxon>Stephanodiscales</taxon>
        <taxon>Stephanodiscaceae</taxon>
        <taxon>Discostella</taxon>
    </lineage>
</organism>
<evidence type="ECO:0000256" key="2">
    <source>
        <dbReference type="SAM" id="SignalP"/>
    </source>
</evidence>
<evidence type="ECO:0000313" key="4">
    <source>
        <dbReference type="Proteomes" id="UP001530293"/>
    </source>
</evidence>
<proteinExistence type="predicted"/>
<evidence type="ECO:0000256" key="1">
    <source>
        <dbReference type="SAM" id="MobiDB-lite"/>
    </source>
</evidence>
<protein>
    <submittedName>
        <fullName evidence="3">Uncharacterized protein</fullName>
    </submittedName>
</protein>
<feature type="compositionally biased region" description="Basic and acidic residues" evidence="1">
    <location>
        <begin position="66"/>
        <end position="82"/>
    </location>
</feature>
<dbReference type="AlphaFoldDB" id="A0ABD3N8R2"/>
<dbReference type="Proteomes" id="UP001530293">
    <property type="component" value="Unassembled WGS sequence"/>
</dbReference>
<dbReference type="EMBL" id="JALLBG020000011">
    <property type="protein sequence ID" value="KAL3772405.1"/>
    <property type="molecule type" value="Genomic_DNA"/>
</dbReference>
<feature type="chain" id="PRO_5044840519" evidence="2">
    <location>
        <begin position="24"/>
        <end position="207"/>
    </location>
</feature>
<keyword evidence="2" id="KW-0732">Signal</keyword>
<dbReference type="InterPro" id="IPR045388">
    <property type="entry name" value="HHL1-like"/>
</dbReference>
<dbReference type="Pfam" id="PF20133">
    <property type="entry name" value="HHL1-like"/>
    <property type="match status" value="1"/>
</dbReference>
<reference evidence="3 4" key="1">
    <citation type="submission" date="2024-10" db="EMBL/GenBank/DDBJ databases">
        <title>Updated reference genomes for cyclostephanoid diatoms.</title>
        <authorList>
            <person name="Roberts W.R."/>
            <person name="Alverson A.J."/>
        </authorList>
    </citation>
    <scope>NUCLEOTIDE SEQUENCE [LARGE SCALE GENOMIC DNA]</scope>
    <source>
        <strain evidence="3 4">AJA232-27</strain>
    </source>
</reference>
<feature type="signal peptide" evidence="2">
    <location>
        <begin position="1"/>
        <end position="23"/>
    </location>
</feature>
<evidence type="ECO:0000313" key="3">
    <source>
        <dbReference type="EMBL" id="KAL3772405.1"/>
    </source>
</evidence>
<name>A0ABD3N8R2_9STRA</name>
<feature type="region of interest" description="Disordered" evidence="1">
    <location>
        <begin position="57"/>
        <end position="82"/>
    </location>
</feature>
<sequence length="207" mass="22057">MKKSSTKFATLAVVAIASTTAHAFVSGPSALATSSKSIINSCYLSTSSSSSSTQLYAKGFGAAPPEPRKKSEAQIDREQKASKYDDIAATGGQEYRIFVRQFGSDDKSWLPVGSIAVPRGAQVSDAVFANEEGLRTAIVRTYNKLKGMEMEFEYGYNLKIYPDDPIQVANKSLGGKSSGPSIGNWISNLLSPVDASGVAPPPMMEEK</sequence>
<accession>A0ABD3N8R2</accession>
<gene>
    <name evidence="3" type="ORF">ACHAWU_005582</name>
</gene>
<comment type="caution">
    <text evidence="3">The sequence shown here is derived from an EMBL/GenBank/DDBJ whole genome shotgun (WGS) entry which is preliminary data.</text>
</comment>
<keyword evidence="4" id="KW-1185">Reference proteome</keyword>